<evidence type="ECO:0000313" key="2">
    <source>
        <dbReference type="Proteomes" id="UP000494214"/>
    </source>
</evidence>
<dbReference type="EMBL" id="CADIJM010000013">
    <property type="protein sequence ID" value="CAB3728836.1"/>
    <property type="molecule type" value="Genomic_DNA"/>
</dbReference>
<proteinExistence type="predicted"/>
<evidence type="ECO:0000313" key="1">
    <source>
        <dbReference type="EMBL" id="CAB3728836.1"/>
    </source>
</evidence>
<keyword evidence="2" id="KW-1185">Reference proteome</keyword>
<sequence>MIAFDPSRSIGPSRRMTAVHQKLPLAHPQFWGCRRRFFAPSLRAQHPSSQGDGMRVLLLIASMIGLLASDAAFAQAQVQLANDKLIKATNFVQELRTRRGSIATEEAIRATKLGCDGLQELTRDQAFRQRVSDVAAAAEKHSETNAAIRHSLARFLGEFLSPEVLVLERAGLSSTAIVQVVKDGFDLQAHAYIGKYGGGSAEHFLRNLDEFTNEVCRAAGQAKLIAEGKKEDMLFRLGVGLGGAAVVLADLTLTPTWTGPLAVQSYSFGFTLLAGAILK</sequence>
<accession>A0A6S7BF11</accession>
<name>A0A6S7BF11_9BURK</name>
<organism evidence="1 2">
    <name type="scientific">Achromobacter animicus</name>
    <dbReference type="NCBI Taxonomy" id="1389935"/>
    <lineage>
        <taxon>Bacteria</taxon>
        <taxon>Pseudomonadati</taxon>
        <taxon>Pseudomonadota</taxon>
        <taxon>Betaproteobacteria</taxon>
        <taxon>Burkholderiales</taxon>
        <taxon>Alcaligenaceae</taxon>
        <taxon>Achromobacter</taxon>
    </lineage>
</organism>
<reference evidence="1 2" key="1">
    <citation type="submission" date="2020-04" db="EMBL/GenBank/DDBJ databases">
        <authorList>
            <person name="De Canck E."/>
        </authorList>
    </citation>
    <scope>NUCLEOTIDE SEQUENCE [LARGE SCALE GENOMIC DNA]</scope>
    <source>
        <strain evidence="1 2">LMG 26690</strain>
    </source>
</reference>
<protein>
    <submittedName>
        <fullName evidence="1">Uncharacterized protein</fullName>
    </submittedName>
</protein>
<dbReference type="Proteomes" id="UP000494214">
    <property type="component" value="Unassembled WGS sequence"/>
</dbReference>
<dbReference type="AlphaFoldDB" id="A0A6S7BF11"/>
<gene>
    <name evidence="1" type="ORF">LMG26690_04599</name>
</gene>